<dbReference type="CDD" id="cd06261">
    <property type="entry name" value="TM_PBP2"/>
    <property type="match status" value="1"/>
</dbReference>
<comment type="subcellular location">
    <subcellularLocation>
        <location evidence="1 7">Cell membrane</location>
        <topology evidence="1 7">Multi-pass membrane protein</topology>
    </subcellularLocation>
</comment>
<feature type="transmembrane region" description="Helical" evidence="7">
    <location>
        <begin position="104"/>
        <end position="125"/>
    </location>
</feature>
<evidence type="ECO:0000256" key="8">
    <source>
        <dbReference type="SAM" id="MobiDB-lite"/>
    </source>
</evidence>
<dbReference type="PANTHER" id="PTHR30193">
    <property type="entry name" value="ABC TRANSPORTER PERMEASE PROTEIN"/>
    <property type="match status" value="1"/>
</dbReference>
<proteinExistence type="inferred from homology"/>
<keyword evidence="3" id="KW-1003">Cell membrane</keyword>
<feature type="transmembrane region" description="Helical" evidence="7">
    <location>
        <begin position="292"/>
        <end position="309"/>
    </location>
</feature>
<dbReference type="GO" id="GO:0005886">
    <property type="term" value="C:plasma membrane"/>
    <property type="evidence" value="ECO:0007669"/>
    <property type="project" value="UniProtKB-SubCell"/>
</dbReference>
<evidence type="ECO:0000256" key="4">
    <source>
        <dbReference type="ARBA" id="ARBA00022692"/>
    </source>
</evidence>
<feature type="transmembrane region" description="Helical" evidence="7">
    <location>
        <begin position="41"/>
        <end position="62"/>
    </location>
</feature>
<evidence type="ECO:0000313" key="10">
    <source>
        <dbReference type="EMBL" id="SEG85589.1"/>
    </source>
</evidence>
<evidence type="ECO:0000256" key="2">
    <source>
        <dbReference type="ARBA" id="ARBA00022448"/>
    </source>
</evidence>
<dbReference type="InterPro" id="IPR035906">
    <property type="entry name" value="MetI-like_sf"/>
</dbReference>
<evidence type="ECO:0000256" key="5">
    <source>
        <dbReference type="ARBA" id="ARBA00022989"/>
    </source>
</evidence>
<name>A0A1H6DKE6_9ACTN</name>
<dbReference type="SUPFAM" id="SSF161098">
    <property type="entry name" value="MetI-like"/>
    <property type="match status" value="1"/>
</dbReference>
<dbReference type="OrthoDB" id="3341820at2"/>
<gene>
    <name evidence="10" type="ORF">SAMN04489712_11840</name>
</gene>
<keyword evidence="11" id="KW-1185">Reference proteome</keyword>
<feature type="transmembrane region" description="Helical" evidence="7">
    <location>
        <begin position="185"/>
        <end position="209"/>
    </location>
</feature>
<keyword evidence="2 7" id="KW-0813">Transport</keyword>
<dbReference type="Gene3D" id="1.10.3720.10">
    <property type="entry name" value="MetI-like"/>
    <property type="match status" value="1"/>
</dbReference>
<feature type="region of interest" description="Disordered" evidence="8">
    <location>
        <begin position="1"/>
        <end position="22"/>
    </location>
</feature>
<feature type="transmembrane region" description="Helical" evidence="7">
    <location>
        <begin position="236"/>
        <end position="257"/>
    </location>
</feature>
<sequence length="325" mass="34648">MVRGPVGEVTRPTGPGRLGAEADAAGPAVAASGRRRRVRRAYAWFLVPALALYSFVVLLPSVQGATFAFTDWDGLNPTRHFIGLANFRQMLEDPAARGALRQTLVIAAAVTVVQNAVGLLLALGVHSRIKSRNVLRVLLFAPAVMTPVVTAALWKYMLAPEGALNGLIAAVGPDSWQQNWLGDPTLALCSVAGVVVWQFAGYSMVIFLAGLQGIPQEVYEAAAVDGASGWQRFRHVVLPLLAPATTINLMLSVIGGLKLFDQVWVMTQGGPGTATETLSTLIYKNAFQLDEYAYSVALAIVLTVFVAVISGGQYRLLHRGGEAAR</sequence>
<keyword evidence="4 7" id="KW-0812">Transmembrane</keyword>
<keyword evidence="5 7" id="KW-1133">Transmembrane helix</keyword>
<evidence type="ECO:0000313" key="11">
    <source>
        <dbReference type="Proteomes" id="UP000236723"/>
    </source>
</evidence>
<dbReference type="InterPro" id="IPR051393">
    <property type="entry name" value="ABC_transporter_permease"/>
</dbReference>
<dbReference type="Pfam" id="PF00528">
    <property type="entry name" value="BPD_transp_1"/>
    <property type="match status" value="1"/>
</dbReference>
<protein>
    <submittedName>
        <fullName evidence="10">Raffinose/stachyose/melibiose transport system permease protein</fullName>
    </submittedName>
</protein>
<evidence type="ECO:0000256" key="7">
    <source>
        <dbReference type="RuleBase" id="RU363032"/>
    </source>
</evidence>
<dbReference type="AlphaFoldDB" id="A0A1H6DKE6"/>
<evidence type="ECO:0000256" key="3">
    <source>
        <dbReference type="ARBA" id="ARBA00022475"/>
    </source>
</evidence>
<feature type="transmembrane region" description="Helical" evidence="7">
    <location>
        <begin position="137"/>
        <end position="157"/>
    </location>
</feature>
<organism evidence="10 11">
    <name type="scientific">Thermomonospora echinospora</name>
    <dbReference type="NCBI Taxonomy" id="1992"/>
    <lineage>
        <taxon>Bacteria</taxon>
        <taxon>Bacillati</taxon>
        <taxon>Actinomycetota</taxon>
        <taxon>Actinomycetes</taxon>
        <taxon>Streptosporangiales</taxon>
        <taxon>Thermomonosporaceae</taxon>
        <taxon>Thermomonospora</taxon>
    </lineage>
</organism>
<evidence type="ECO:0000256" key="6">
    <source>
        <dbReference type="ARBA" id="ARBA00023136"/>
    </source>
</evidence>
<dbReference type="GO" id="GO:0055085">
    <property type="term" value="P:transmembrane transport"/>
    <property type="evidence" value="ECO:0007669"/>
    <property type="project" value="InterPro"/>
</dbReference>
<reference evidence="11" key="1">
    <citation type="submission" date="2016-10" db="EMBL/GenBank/DDBJ databases">
        <authorList>
            <person name="Varghese N."/>
            <person name="Submissions S."/>
        </authorList>
    </citation>
    <scope>NUCLEOTIDE SEQUENCE [LARGE SCALE GENOMIC DNA]</scope>
    <source>
        <strain evidence="11">DSM 43163</strain>
    </source>
</reference>
<keyword evidence="6 7" id="KW-0472">Membrane</keyword>
<evidence type="ECO:0000256" key="1">
    <source>
        <dbReference type="ARBA" id="ARBA00004651"/>
    </source>
</evidence>
<dbReference type="Proteomes" id="UP000236723">
    <property type="component" value="Unassembled WGS sequence"/>
</dbReference>
<comment type="similarity">
    <text evidence="7">Belongs to the binding-protein-dependent transport system permease family.</text>
</comment>
<dbReference type="PANTHER" id="PTHR30193:SF37">
    <property type="entry name" value="INNER MEMBRANE ABC TRANSPORTER PERMEASE PROTEIN YCJO"/>
    <property type="match status" value="1"/>
</dbReference>
<feature type="domain" description="ABC transmembrane type-1" evidence="9">
    <location>
        <begin position="100"/>
        <end position="313"/>
    </location>
</feature>
<evidence type="ECO:0000259" key="9">
    <source>
        <dbReference type="PROSITE" id="PS50928"/>
    </source>
</evidence>
<accession>A0A1H6DKE6</accession>
<dbReference type="PROSITE" id="PS50928">
    <property type="entry name" value="ABC_TM1"/>
    <property type="match status" value="1"/>
</dbReference>
<dbReference type="InterPro" id="IPR000515">
    <property type="entry name" value="MetI-like"/>
</dbReference>
<dbReference type="EMBL" id="FNVO01000018">
    <property type="protein sequence ID" value="SEG85589.1"/>
    <property type="molecule type" value="Genomic_DNA"/>
</dbReference>